<keyword evidence="5" id="KW-1017">Isopeptide bond</keyword>
<keyword evidence="5" id="KW-0833">Ubl conjugation pathway</keyword>
<dbReference type="Pfam" id="PF05639">
    <property type="entry name" value="Pup"/>
    <property type="match status" value="1"/>
</dbReference>
<evidence type="ECO:0000256" key="6">
    <source>
        <dbReference type="SAM" id="MobiDB-lite"/>
    </source>
</evidence>
<dbReference type="GO" id="GO:0070490">
    <property type="term" value="P:protein pupylation"/>
    <property type="evidence" value="ECO:0007669"/>
    <property type="project" value="UniProtKB-UniRule"/>
</dbReference>
<dbReference type="NCBIfam" id="TIGR03687">
    <property type="entry name" value="pupylate_cterm"/>
    <property type="match status" value="1"/>
</dbReference>
<dbReference type="UniPathway" id="UPA00997"/>
<comment type="caution">
    <text evidence="5">Lacks conserved residue(s) required for the propagation of feature annotation.</text>
</comment>
<accession>A0A2N3Y4H7</accession>
<dbReference type="HAMAP" id="MF_02106">
    <property type="entry name" value="Pup"/>
    <property type="match status" value="1"/>
</dbReference>
<comment type="pathway">
    <text evidence="1 5">Protein degradation; proteasomal Pup-dependent pathway.</text>
</comment>
<dbReference type="OrthoDB" id="3254977at2"/>
<evidence type="ECO:0000256" key="4">
    <source>
        <dbReference type="ARBA" id="ARBA00032321"/>
    </source>
</evidence>
<sequence length="62" mass="7209">MRQERPKRHERSEDEAPEPTTSGQDRRDELDDTTDAMLDEIDDVLEENAAEFVRSYIQKGGE</sequence>
<comment type="domain">
    <text evidence="5">The N-terminal unstructured half of Pup provides a signal required to initiate unfolding and degradation by the proteasome but is not needed for pupylation, while the C-terminal helical half of Pup interacts with ARC to target proteins to the proteasome.</text>
</comment>
<protein>
    <recommendedName>
        <fullName evidence="3 5">Prokaryotic ubiquitin-like protein Pup</fullName>
    </recommendedName>
    <alternativeName>
        <fullName evidence="4 5">Bacterial ubiquitin-like modifier</fullName>
    </alternativeName>
</protein>
<comment type="subunit">
    <text evidence="5">Strongly interacts with the proteasome-associated ATPase ARC through a hydrophobic interface; the interacting region of Pup lies in its C-terminal half. There is one Pup binding site per ARC hexamer ring.</text>
</comment>
<dbReference type="Proteomes" id="UP000233786">
    <property type="component" value="Unassembled WGS sequence"/>
</dbReference>
<evidence type="ECO:0000256" key="2">
    <source>
        <dbReference type="ARBA" id="ARBA00010616"/>
    </source>
</evidence>
<dbReference type="AlphaFoldDB" id="A0A2N3Y4H7"/>
<comment type="function">
    <text evidence="5">Protein modifier that is covalently attached to lysine residues of substrate proteins, thereby targeting them for proteasomal degradation. The tagging system is termed pupylation.</text>
</comment>
<comment type="caution">
    <text evidence="7">The sequence shown here is derived from an EMBL/GenBank/DDBJ whole genome shotgun (WGS) entry which is preliminary data.</text>
</comment>
<gene>
    <name evidence="5" type="primary">pup</name>
    <name evidence="7" type="ORF">A8926_5821</name>
</gene>
<dbReference type="STRING" id="994479.GCA_000194155_05655"/>
<evidence type="ECO:0000256" key="3">
    <source>
        <dbReference type="ARBA" id="ARBA00016748"/>
    </source>
</evidence>
<keyword evidence="8" id="KW-1185">Reference proteome</keyword>
<dbReference type="InterPro" id="IPR008515">
    <property type="entry name" value="Ubiquitin-like_Pup"/>
</dbReference>
<feature type="region of interest" description="Disordered" evidence="6">
    <location>
        <begin position="1"/>
        <end position="37"/>
    </location>
</feature>
<reference evidence="7" key="1">
    <citation type="submission" date="2017-12" db="EMBL/GenBank/DDBJ databases">
        <title>Sequencing the genomes of 1000 Actinobacteria strains.</title>
        <authorList>
            <person name="Klenk H.-P."/>
        </authorList>
    </citation>
    <scope>NUCLEOTIDE SEQUENCE [LARGE SCALE GENOMIC DNA]</scope>
    <source>
        <strain evidence="7">DSM 44228</strain>
    </source>
</reference>
<name>A0A2N3Y4H7_SACSN</name>
<dbReference type="RefSeq" id="WP_010311753.1">
    <property type="nucleotide sequence ID" value="NZ_CP061007.1"/>
</dbReference>
<evidence type="ECO:0000313" key="7">
    <source>
        <dbReference type="EMBL" id="PKW17804.1"/>
    </source>
</evidence>
<proteinExistence type="inferred from homology"/>
<dbReference type="GO" id="GO:0070628">
    <property type="term" value="F:proteasome binding"/>
    <property type="evidence" value="ECO:0007669"/>
    <property type="project" value="UniProtKB-UniRule"/>
</dbReference>
<dbReference type="GO" id="GO:0031386">
    <property type="term" value="F:protein tag activity"/>
    <property type="evidence" value="ECO:0007669"/>
    <property type="project" value="UniProtKB-UniRule"/>
</dbReference>
<evidence type="ECO:0000313" key="8">
    <source>
        <dbReference type="Proteomes" id="UP000233786"/>
    </source>
</evidence>
<comment type="similarity">
    <text evidence="2 5">Belongs to the prokaryotic ubiquitin-like protein family.</text>
</comment>
<evidence type="ECO:0000256" key="1">
    <source>
        <dbReference type="ARBA" id="ARBA00004707"/>
    </source>
</evidence>
<dbReference type="GO" id="GO:0019941">
    <property type="term" value="P:modification-dependent protein catabolic process"/>
    <property type="evidence" value="ECO:0007669"/>
    <property type="project" value="UniProtKB-UniRule"/>
</dbReference>
<dbReference type="GO" id="GO:0010498">
    <property type="term" value="P:proteasomal protein catabolic process"/>
    <property type="evidence" value="ECO:0007669"/>
    <property type="project" value="UniProtKB-UniRule"/>
</dbReference>
<feature type="cross-link" description="Isoglutamyl lysine isopeptide (Glu-Lys) (interchain with K-? in acceptor proteins)" evidence="5">
    <location>
        <position position="62"/>
    </location>
</feature>
<dbReference type="EMBL" id="PJNB01000001">
    <property type="protein sequence ID" value="PKW17804.1"/>
    <property type="molecule type" value="Genomic_DNA"/>
</dbReference>
<organism evidence="7 8">
    <name type="scientific">Saccharopolyspora spinosa</name>
    <dbReference type="NCBI Taxonomy" id="60894"/>
    <lineage>
        <taxon>Bacteria</taxon>
        <taxon>Bacillati</taxon>
        <taxon>Actinomycetota</taxon>
        <taxon>Actinomycetes</taxon>
        <taxon>Pseudonocardiales</taxon>
        <taxon>Pseudonocardiaceae</taxon>
        <taxon>Saccharopolyspora</taxon>
    </lineage>
</organism>
<evidence type="ECO:0000256" key="5">
    <source>
        <dbReference type="HAMAP-Rule" id="MF_02106"/>
    </source>
</evidence>